<dbReference type="InterPro" id="IPR041685">
    <property type="entry name" value="AAA_GajA/Old/RecF-like"/>
</dbReference>
<gene>
    <name evidence="3" type="ORF">ABU900_00210</name>
</gene>
<keyword evidence="4" id="KW-1185">Reference proteome</keyword>
<dbReference type="Pfam" id="PF13175">
    <property type="entry name" value="AAA_15"/>
    <property type="match status" value="1"/>
</dbReference>
<dbReference type="PANTHER" id="PTHR32182:SF25">
    <property type="entry name" value="SLR1056 PROTEIN"/>
    <property type="match status" value="1"/>
</dbReference>
<dbReference type="EMBL" id="JBEUDR010000001">
    <property type="protein sequence ID" value="MES5322806.1"/>
    <property type="molecule type" value="Genomic_DNA"/>
</dbReference>
<organism evidence="3 4">
    <name type="scientific">Alcaligenes phenolicus</name>
    <dbReference type="NCBI Taxonomy" id="232846"/>
    <lineage>
        <taxon>Bacteria</taxon>
        <taxon>Pseudomonadati</taxon>
        <taxon>Pseudomonadota</taxon>
        <taxon>Betaproteobacteria</taxon>
        <taxon>Burkholderiales</taxon>
        <taxon>Alcaligenaceae</taxon>
        <taxon>Alcaligenes</taxon>
    </lineage>
</organism>
<dbReference type="PANTHER" id="PTHR32182">
    <property type="entry name" value="DNA REPLICATION AND REPAIR PROTEIN RECF"/>
    <property type="match status" value="1"/>
</dbReference>
<dbReference type="SUPFAM" id="SSF52540">
    <property type="entry name" value="P-loop containing nucleoside triphosphate hydrolases"/>
    <property type="match status" value="1"/>
</dbReference>
<accession>A0ABV2BD15</accession>
<dbReference type="InterPro" id="IPR003959">
    <property type="entry name" value="ATPase_AAA_core"/>
</dbReference>
<dbReference type="Pfam" id="PF13304">
    <property type="entry name" value="AAA_21"/>
    <property type="match status" value="1"/>
</dbReference>
<dbReference type="Gene3D" id="3.40.50.300">
    <property type="entry name" value="P-loop containing nucleotide triphosphate hydrolases"/>
    <property type="match status" value="2"/>
</dbReference>
<evidence type="ECO:0000313" key="3">
    <source>
        <dbReference type="EMBL" id="MES5322806.1"/>
    </source>
</evidence>
<dbReference type="Proteomes" id="UP001437419">
    <property type="component" value="Unassembled WGS sequence"/>
</dbReference>
<dbReference type="CDD" id="cd00267">
    <property type="entry name" value="ABC_ATPase"/>
    <property type="match status" value="1"/>
</dbReference>
<sequence length="584" mass="67815">MRLDKLTIGSAKDSPTHQFKNLKNVTIDFDQDHWVTVVIGWNGTGKSNVLEALAIIFRDLITLKRMPSFAFKLRYRMGSGESLRHVFIDSDPERKADPLQFYSGSKQDIDEVTQTHQDDMWGYVLEEQLQRKPHRLSRFRVHLMEFLKEDSEYLPRYVFSYYSGEGERMYEIFKPYLEKYDKKLRNGEDPGLKRLFYAMPVHSQFVLLAFLIQQSDVVRAFLDEHLGLDPDEGIESVLFVLRQPPWKSKAADGDPRFWNARGVVRDFLSRLYDIALAPVEISRRVSTSIWNKETLQFKYLYVKDIAALRRLVGNQSPAQFFRDLESTYVSELIEEVRIRVRLKKNDGSVTFREFSEGEQQLLTVLGLLRFTAEDESLFLLDEPDTHLNPRWSVDYISYLKQFIASGTKQEETSHILLTTHNPLAVAELDREQVQILRMTKQDGQRQIVACYPEMAPRGMGYAAIVTSDMFGIASSLDQPTQELLEAQRAFAAKERLTSDEQRQLDGINVQLDRLGFRFFHPDDEYSRYLRLRNDLLVQQFETTQPTELAKHVVQMPRTDREVLAKRLIAELLAEEPRRSGGASS</sequence>
<evidence type="ECO:0000259" key="1">
    <source>
        <dbReference type="Pfam" id="PF13175"/>
    </source>
</evidence>
<comment type="caution">
    <text evidence="3">The sequence shown here is derived from an EMBL/GenBank/DDBJ whole genome shotgun (WGS) entry which is preliminary data.</text>
</comment>
<evidence type="ECO:0000313" key="4">
    <source>
        <dbReference type="Proteomes" id="UP001437419"/>
    </source>
</evidence>
<name>A0ABV2BD15_9BURK</name>
<protein>
    <submittedName>
        <fullName evidence="3">AAA family ATPase</fullName>
    </submittedName>
</protein>
<proteinExistence type="predicted"/>
<reference evidence="3 4" key="1">
    <citation type="submission" date="2024-06" db="EMBL/GenBank/DDBJ databases">
        <title>Alcaligenes phenolicus JC896.</title>
        <authorList>
            <person name="Venkata Ramana C."/>
            <person name="Sasikala C."/>
            <person name="Mahima D."/>
        </authorList>
    </citation>
    <scope>NUCLEOTIDE SEQUENCE [LARGE SCALE GENOMIC DNA]</scope>
    <source>
        <strain evidence="3 4">JC896</strain>
    </source>
</reference>
<feature type="domain" description="Endonuclease GajA/Old nuclease/RecF-like AAA" evidence="1">
    <location>
        <begin position="19"/>
        <end position="60"/>
    </location>
</feature>
<dbReference type="RefSeq" id="WP_353639251.1">
    <property type="nucleotide sequence ID" value="NZ_JBEUDR010000001.1"/>
</dbReference>
<feature type="domain" description="ATPase AAA-type core" evidence="2">
    <location>
        <begin position="252"/>
        <end position="425"/>
    </location>
</feature>
<evidence type="ECO:0000259" key="2">
    <source>
        <dbReference type="Pfam" id="PF13304"/>
    </source>
</evidence>
<dbReference type="InterPro" id="IPR027417">
    <property type="entry name" value="P-loop_NTPase"/>
</dbReference>